<organism evidence="7 8">
    <name type="scientific">Isobaculum melis</name>
    <dbReference type="NCBI Taxonomy" id="142588"/>
    <lineage>
        <taxon>Bacteria</taxon>
        <taxon>Bacillati</taxon>
        <taxon>Bacillota</taxon>
        <taxon>Bacilli</taxon>
        <taxon>Lactobacillales</taxon>
        <taxon>Carnobacteriaceae</taxon>
        <taxon>Isobaculum</taxon>
    </lineage>
</organism>
<comment type="function">
    <text evidence="1">Multidrug efflux pump.</text>
</comment>
<sequence>MTLASYAVASQLTHYALLPAYMYCNAVMIMCGESFGRKSMNELVQIPKLAIGFSTIFYAVIGGVFIFFAEQIIPLFQSNAQIIPTSIQLLGILLVANLFVILYEVQKYTLQSLDESRFVLGVTACINLLAFLILIGSTFFFQLTVYSIFTVFAGNYFFLATVFYLKYQQKLKTI</sequence>
<feature type="transmembrane region" description="Helical" evidence="6">
    <location>
        <begin position="20"/>
        <end position="37"/>
    </location>
</feature>
<dbReference type="RefSeq" id="WP_177165719.1">
    <property type="nucleotide sequence ID" value="NZ_FOHA01000009.1"/>
</dbReference>
<feature type="transmembrane region" description="Helical" evidence="6">
    <location>
        <begin position="117"/>
        <end position="140"/>
    </location>
</feature>
<keyword evidence="4" id="KW-0813">Transport</keyword>
<feature type="transmembrane region" description="Helical" evidence="6">
    <location>
        <begin position="49"/>
        <end position="69"/>
    </location>
</feature>
<dbReference type="GO" id="GO:0005886">
    <property type="term" value="C:plasma membrane"/>
    <property type="evidence" value="ECO:0007669"/>
    <property type="project" value="TreeGrafter"/>
</dbReference>
<dbReference type="GO" id="GO:0015297">
    <property type="term" value="F:antiporter activity"/>
    <property type="evidence" value="ECO:0007669"/>
    <property type="project" value="InterPro"/>
</dbReference>
<evidence type="ECO:0000256" key="3">
    <source>
        <dbReference type="ARBA" id="ARBA00020268"/>
    </source>
</evidence>
<dbReference type="Pfam" id="PF01554">
    <property type="entry name" value="MatE"/>
    <property type="match status" value="1"/>
</dbReference>
<evidence type="ECO:0000256" key="2">
    <source>
        <dbReference type="ARBA" id="ARBA00010199"/>
    </source>
</evidence>
<keyword evidence="6" id="KW-0812">Transmembrane</keyword>
<keyword evidence="6" id="KW-1133">Transmembrane helix</keyword>
<keyword evidence="6" id="KW-0472">Membrane</keyword>
<dbReference type="Proteomes" id="UP000198948">
    <property type="component" value="Unassembled WGS sequence"/>
</dbReference>
<dbReference type="InterPro" id="IPR002528">
    <property type="entry name" value="MATE_fam"/>
</dbReference>
<comment type="similarity">
    <text evidence="2">Belongs to the multi antimicrobial extrusion (MATE) (TC 2.A.66.1) family.</text>
</comment>
<feature type="transmembrane region" description="Helical" evidence="6">
    <location>
        <begin position="81"/>
        <end position="105"/>
    </location>
</feature>
<evidence type="ECO:0000256" key="5">
    <source>
        <dbReference type="ARBA" id="ARBA00031636"/>
    </source>
</evidence>
<proteinExistence type="inferred from homology"/>
<dbReference type="AlphaFoldDB" id="A0A1H9SSR7"/>
<evidence type="ECO:0000256" key="1">
    <source>
        <dbReference type="ARBA" id="ARBA00003408"/>
    </source>
</evidence>
<evidence type="ECO:0000256" key="4">
    <source>
        <dbReference type="ARBA" id="ARBA00022448"/>
    </source>
</evidence>
<keyword evidence="8" id="KW-1185">Reference proteome</keyword>
<evidence type="ECO:0000313" key="7">
    <source>
        <dbReference type="EMBL" id="SER88050.1"/>
    </source>
</evidence>
<feature type="transmembrane region" description="Helical" evidence="6">
    <location>
        <begin position="146"/>
        <end position="165"/>
    </location>
</feature>
<dbReference type="GO" id="GO:0042910">
    <property type="term" value="F:xenobiotic transmembrane transporter activity"/>
    <property type="evidence" value="ECO:0007669"/>
    <property type="project" value="InterPro"/>
</dbReference>
<accession>A0A1H9SSR7</accession>
<dbReference type="InterPro" id="IPR050222">
    <property type="entry name" value="MATE_MdtK"/>
</dbReference>
<reference evidence="7 8" key="1">
    <citation type="submission" date="2016-10" db="EMBL/GenBank/DDBJ databases">
        <authorList>
            <person name="de Groot N.N."/>
        </authorList>
    </citation>
    <scope>NUCLEOTIDE SEQUENCE [LARGE SCALE GENOMIC DNA]</scope>
    <source>
        <strain evidence="7 8">DSM 13760</strain>
    </source>
</reference>
<protein>
    <recommendedName>
        <fullName evidence="3">Probable multidrug resistance protein NorM</fullName>
    </recommendedName>
    <alternativeName>
        <fullName evidence="5">Multidrug-efflux transporter</fullName>
    </alternativeName>
</protein>
<dbReference type="EMBL" id="FOHA01000009">
    <property type="protein sequence ID" value="SER88050.1"/>
    <property type="molecule type" value="Genomic_DNA"/>
</dbReference>
<dbReference type="STRING" id="142588.SAMN04488559_10915"/>
<dbReference type="PANTHER" id="PTHR43298">
    <property type="entry name" value="MULTIDRUG RESISTANCE PROTEIN NORM-RELATED"/>
    <property type="match status" value="1"/>
</dbReference>
<evidence type="ECO:0000256" key="6">
    <source>
        <dbReference type="SAM" id="Phobius"/>
    </source>
</evidence>
<gene>
    <name evidence="7" type="ORF">SAMN04488559_10915</name>
</gene>
<dbReference type="PANTHER" id="PTHR43298:SF2">
    <property type="entry name" value="FMN_FAD EXPORTER YEEO-RELATED"/>
    <property type="match status" value="1"/>
</dbReference>
<name>A0A1H9SSR7_9LACT</name>
<evidence type="ECO:0000313" key="8">
    <source>
        <dbReference type="Proteomes" id="UP000198948"/>
    </source>
</evidence>